<accession>A0AAV3YUJ3</accession>
<protein>
    <submittedName>
        <fullName evidence="1">Carbohydrate sulfotransferase 1</fullName>
    </submittedName>
</protein>
<dbReference type="PANTHER" id="PTHR10704:SF44">
    <property type="entry name" value="LD35051P-RELATED"/>
    <property type="match status" value="1"/>
</dbReference>
<dbReference type="Gene3D" id="3.40.50.300">
    <property type="entry name" value="P-loop containing nucleotide triphosphate hydrolases"/>
    <property type="match status" value="1"/>
</dbReference>
<reference evidence="1 2" key="1">
    <citation type="journal article" date="2021" name="Elife">
        <title>Chloroplast acquisition without the gene transfer in kleptoplastic sea slugs, Plakobranchus ocellatus.</title>
        <authorList>
            <person name="Maeda T."/>
            <person name="Takahashi S."/>
            <person name="Yoshida T."/>
            <person name="Shimamura S."/>
            <person name="Takaki Y."/>
            <person name="Nagai Y."/>
            <person name="Toyoda A."/>
            <person name="Suzuki Y."/>
            <person name="Arimoto A."/>
            <person name="Ishii H."/>
            <person name="Satoh N."/>
            <person name="Nishiyama T."/>
            <person name="Hasebe M."/>
            <person name="Maruyama T."/>
            <person name="Minagawa J."/>
            <person name="Obokata J."/>
            <person name="Shigenobu S."/>
        </authorList>
    </citation>
    <scope>NUCLEOTIDE SEQUENCE [LARGE SCALE GENOMIC DNA]</scope>
</reference>
<sequence>MVEHQLTCNYTNLDRFATLNLHALEFVSTRELYHCTWRARTSARKKHCLLEAEERCKKLPLRFVKTIRLSALSVVGLMETLPCLKLVYLIRDPRGSYYSKQKMFQLHGINVTFDAERFCSRLDKDVDAIYQLKDKYPSRVMITRFETIATHPIASCEKIYEFIGLEFTTNISMFVYQKTHSQKGGQGYSTDRSNATEACYKWREQIPYKHVQLFDNFCWEPFLKLGYLPVKSAKDLRNMNISLISETKHLS</sequence>
<gene>
    <name evidence="1" type="ORF">PoB_001301000</name>
</gene>
<dbReference type="GO" id="GO:0006790">
    <property type="term" value="P:sulfur compound metabolic process"/>
    <property type="evidence" value="ECO:0007669"/>
    <property type="project" value="TreeGrafter"/>
</dbReference>
<dbReference type="GO" id="GO:0001517">
    <property type="term" value="F:N-acetylglucosamine 6-O-sulfotransferase activity"/>
    <property type="evidence" value="ECO:0007669"/>
    <property type="project" value="TreeGrafter"/>
</dbReference>
<organism evidence="1 2">
    <name type="scientific">Plakobranchus ocellatus</name>
    <dbReference type="NCBI Taxonomy" id="259542"/>
    <lineage>
        <taxon>Eukaryota</taxon>
        <taxon>Metazoa</taxon>
        <taxon>Spiralia</taxon>
        <taxon>Lophotrochozoa</taxon>
        <taxon>Mollusca</taxon>
        <taxon>Gastropoda</taxon>
        <taxon>Heterobranchia</taxon>
        <taxon>Euthyneura</taxon>
        <taxon>Panpulmonata</taxon>
        <taxon>Sacoglossa</taxon>
        <taxon>Placobranchoidea</taxon>
        <taxon>Plakobranchidae</taxon>
        <taxon>Plakobranchus</taxon>
    </lineage>
</organism>
<dbReference type="GO" id="GO:0006044">
    <property type="term" value="P:N-acetylglucosamine metabolic process"/>
    <property type="evidence" value="ECO:0007669"/>
    <property type="project" value="TreeGrafter"/>
</dbReference>
<dbReference type="Pfam" id="PF13469">
    <property type="entry name" value="Sulfotransfer_3"/>
    <property type="match status" value="1"/>
</dbReference>
<dbReference type="AlphaFoldDB" id="A0AAV3YUJ3"/>
<keyword evidence="2" id="KW-1185">Reference proteome</keyword>
<dbReference type="PANTHER" id="PTHR10704">
    <property type="entry name" value="CARBOHYDRATE SULFOTRANSFERASE"/>
    <property type="match status" value="1"/>
</dbReference>
<dbReference type="InterPro" id="IPR051135">
    <property type="entry name" value="Gal/GlcNAc/GalNAc_ST"/>
</dbReference>
<name>A0AAV3YUJ3_9GAST</name>
<evidence type="ECO:0000313" key="1">
    <source>
        <dbReference type="EMBL" id="GFN86504.1"/>
    </source>
</evidence>
<dbReference type="SUPFAM" id="SSF52540">
    <property type="entry name" value="P-loop containing nucleoside triphosphate hydrolases"/>
    <property type="match status" value="1"/>
</dbReference>
<dbReference type="EMBL" id="BLXT01001539">
    <property type="protein sequence ID" value="GFN86504.1"/>
    <property type="molecule type" value="Genomic_DNA"/>
</dbReference>
<proteinExistence type="predicted"/>
<comment type="caution">
    <text evidence="1">The sequence shown here is derived from an EMBL/GenBank/DDBJ whole genome shotgun (WGS) entry which is preliminary data.</text>
</comment>
<evidence type="ECO:0000313" key="2">
    <source>
        <dbReference type="Proteomes" id="UP000735302"/>
    </source>
</evidence>
<dbReference type="Proteomes" id="UP000735302">
    <property type="component" value="Unassembled WGS sequence"/>
</dbReference>
<dbReference type="InterPro" id="IPR027417">
    <property type="entry name" value="P-loop_NTPase"/>
</dbReference>